<protein>
    <submittedName>
        <fullName evidence="3">Dihydroorotate dehydrogenase electron transfer subunit</fullName>
    </submittedName>
</protein>
<accession>A0A0S1SVS1</accession>
<dbReference type="PANTHER" id="PTHR43513:SF3">
    <property type="entry name" value="DIHYDROOROTATE DEHYDROGENASE B (NAD(+)), ELECTRON TRANSFER SUBUNIT-RELATED"/>
    <property type="match status" value="1"/>
</dbReference>
<dbReference type="InterPro" id="IPR012165">
    <property type="entry name" value="Cyt_c3_hydrogenase_gsu"/>
</dbReference>
<evidence type="ECO:0000313" key="4">
    <source>
        <dbReference type="Proteomes" id="UP000069135"/>
    </source>
</evidence>
<accession>A0A0S1SC53</accession>
<dbReference type="SUPFAM" id="SSF52343">
    <property type="entry name" value="Ferredoxin reductase-like, C-terminal NADP-linked domain"/>
    <property type="match status" value="1"/>
</dbReference>
<reference evidence="3 4" key="2">
    <citation type="journal article" date="2016" name="PeerJ">
        <title>Analysis of five complete genome sequences for members of the class Peribacteria in the recently recognized Peregrinibacteria bacterial phylum.</title>
        <authorList>
            <person name="Anantharaman K."/>
            <person name="Brown C.T."/>
            <person name="Burstein D."/>
            <person name="Castelle C.J."/>
            <person name="Probst A.J."/>
            <person name="Thomas B.C."/>
            <person name="Williams K.H."/>
            <person name="Banfield J.F."/>
        </authorList>
    </citation>
    <scope>NUCLEOTIDE SEQUENCE [LARGE SCALE GENOMIC DNA]</scope>
    <source>
        <strain evidence="3">RIFOXYD1_FULL_PER-ii_59_16</strain>
    </source>
</reference>
<dbReference type="InterPro" id="IPR017927">
    <property type="entry name" value="FAD-bd_FR_type"/>
</dbReference>
<sequence>MSCGCCGNHRLPVTYRIASVKKETEHVQTFTFAVSLGAQPGQFIMVWVPGVDEVPMSVANDDGKKIQITFFAVGDTTKKLAALKKGDLVGLRGPFGTQYTWKPKQHLALVAGGYGAAPMFFAATKAVQDGCTLDVIIGARSKEHLLYLDAFGSLPGTTLHVATDDGSQGHKGYNVDLLRELLKGKTLRLRSGSTARAFDQVFACGPERMLLAVSDMTAKAGVPCLLSLERYMKCGFGLCGNCAVDALGIRLCVDGPVVSNDLARQVTEFGKYHRDGLGKKHPL</sequence>
<reference evidence="4" key="1">
    <citation type="submission" date="2015-10" db="EMBL/GenBank/DDBJ databases">
        <title>Analysis of five complete genome sequences for members of the class Peribacteria in the recently recognized Peregrinibacteria bacterial phylum.</title>
        <authorList>
            <person name="Anantharaman K."/>
            <person name="Brown C.T."/>
            <person name="Burstein D."/>
            <person name="Castelle C.J."/>
            <person name="Probst A.J."/>
            <person name="Thomas B.C."/>
            <person name="Williams K.H."/>
            <person name="Banfield J.F."/>
        </authorList>
    </citation>
    <scope>NUCLEOTIDE SEQUENCE [LARGE SCALE GENOMIC DNA]</scope>
</reference>
<accession>A0A0S1SVW2</accession>
<keyword evidence="1" id="KW-0479">Metal-binding</keyword>
<feature type="binding site" evidence="1">
    <location>
        <position position="252"/>
    </location>
    <ligand>
        <name>[2Fe-2S] cluster</name>
        <dbReference type="ChEBI" id="CHEBI:190135"/>
    </ligand>
</feature>
<dbReference type="GO" id="GO:0050660">
    <property type="term" value="F:flavin adenine dinucleotide binding"/>
    <property type="evidence" value="ECO:0007669"/>
    <property type="project" value="InterPro"/>
</dbReference>
<dbReference type="PATRIC" id="fig|1735161.3.peg.763"/>
<comment type="cofactor">
    <cofactor evidence="1">
        <name>[2Fe-2S] cluster</name>
        <dbReference type="ChEBI" id="CHEBI:190135"/>
    </cofactor>
    <text evidence="1">Binds 1 [2Fe-2S] cluster per subunit.</text>
</comment>
<dbReference type="Proteomes" id="UP000069135">
    <property type="component" value="Chromosome"/>
</dbReference>
<organism evidence="3 4">
    <name type="scientific">Candidatus Peribacter riflensis</name>
    <dbReference type="NCBI Taxonomy" id="1735162"/>
    <lineage>
        <taxon>Bacteria</taxon>
        <taxon>Candidatus Peregrinibacteriota</taxon>
        <taxon>Candidatus Peribacteria</taxon>
        <taxon>Candidatus Peribacterales</taxon>
        <taxon>Candidatus Peribacteraceae</taxon>
        <taxon>Candidatus Peribacter</taxon>
    </lineage>
</organism>
<keyword evidence="1" id="KW-0411">Iron-sulfur</keyword>
<dbReference type="Gene3D" id="3.40.50.80">
    <property type="entry name" value="Nucleotide-binding domain of ferredoxin-NADP reductase (FNR) module"/>
    <property type="match status" value="1"/>
</dbReference>
<dbReference type="GO" id="GO:0046872">
    <property type="term" value="F:metal ion binding"/>
    <property type="evidence" value="ECO:0007669"/>
    <property type="project" value="UniProtKB-KW"/>
</dbReference>
<dbReference type="GO" id="GO:0016491">
    <property type="term" value="F:oxidoreductase activity"/>
    <property type="evidence" value="ECO:0007669"/>
    <property type="project" value="InterPro"/>
</dbReference>
<dbReference type="AlphaFoldDB" id="A0A0S1SKV3"/>
<dbReference type="PANTHER" id="PTHR43513">
    <property type="entry name" value="DIHYDROOROTATE DEHYDROGENASE B (NAD(+)), ELECTRON TRANSFER SUBUNIT"/>
    <property type="match status" value="1"/>
</dbReference>
<dbReference type="NCBIfam" id="NF000796">
    <property type="entry name" value="PRK00054.1-1"/>
    <property type="match status" value="1"/>
</dbReference>
<evidence type="ECO:0000313" key="3">
    <source>
        <dbReference type="EMBL" id="ALM13453.1"/>
    </source>
</evidence>
<dbReference type="PROSITE" id="PS51384">
    <property type="entry name" value="FAD_FR"/>
    <property type="match status" value="1"/>
</dbReference>
<dbReference type="InterPro" id="IPR017938">
    <property type="entry name" value="Riboflavin_synthase-like_b-brl"/>
</dbReference>
<feature type="binding site" evidence="1">
    <location>
        <position position="242"/>
    </location>
    <ligand>
        <name>[2Fe-2S] cluster</name>
        <dbReference type="ChEBI" id="CHEBI:190135"/>
    </ligand>
</feature>
<dbReference type="InterPro" id="IPR001433">
    <property type="entry name" value="OxRdtase_FAD/NAD-bd"/>
</dbReference>
<proteinExistence type="predicted"/>
<feature type="domain" description="FAD-binding FR-type" evidence="2">
    <location>
        <begin position="10"/>
        <end position="101"/>
    </location>
</feature>
<dbReference type="EMBL" id="CP013065">
    <property type="protein sequence ID" value="ALM13453.1"/>
    <property type="molecule type" value="Genomic_DNA"/>
</dbReference>
<evidence type="ECO:0000259" key="2">
    <source>
        <dbReference type="PROSITE" id="PS51384"/>
    </source>
</evidence>
<gene>
    <name evidence="3" type="ORF">PeribacterD1_0783</name>
</gene>
<feature type="binding site" evidence="1">
    <location>
        <position position="234"/>
    </location>
    <ligand>
        <name>[2Fe-2S] cluster</name>
        <dbReference type="ChEBI" id="CHEBI:190135"/>
    </ligand>
</feature>
<dbReference type="SUPFAM" id="SSF63380">
    <property type="entry name" value="Riboflavin synthase domain-like"/>
    <property type="match status" value="1"/>
</dbReference>
<feature type="binding site" evidence="1">
    <location>
        <position position="239"/>
    </location>
    <ligand>
        <name>[2Fe-2S] cluster</name>
        <dbReference type="ChEBI" id="CHEBI:190135"/>
    </ligand>
</feature>
<dbReference type="InterPro" id="IPR050353">
    <property type="entry name" value="PyrK_electron_transfer"/>
</dbReference>
<dbReference type="Gene3D" id="2.40.30.10">
    <property type="entry name" value="Translation factors"/>
    <property type="match status" value="1"/>
</dbReference>
<name>A0A0S1SKV3_9BACT</name>
<keyword evidence="1" id="KW-0001">2Fe-2S</keyword>
<dbReference type="PIRSF" id="PIRSF006816">
    <property type="entry name" value="Cyc3_hyd_g"/>
    <property type="match status" value="1"/>
</dbReference>
<dbReference type="GO" id="GO:0006221">
    <property type="term" value="P:pyrimidine nucleotide biosynthetic process"/>
    <property type="evidence" value="ECO:0007669"/>
    <property type="project" value="InterPro"/>
</dbReference>
<accession>A0A0S1SPN2</accession>
<keyword evidence="1" id="KW-0408">Iron</keyword>
<evidence type="ECO:0000256" key="1">
    <source>
        <dbReference type="PIRSR" id="PIRSR006816-2"/>
    </source>
</evidence>
<accession>A0A0S1SKV3</accession>
<dbReference type="STRING" id="1735162.PeribacterB2_0784"/>
<dbReference type="Pfam" id="PF10418">
    <property type="entry name" value="DHODB_Fe-S_bind"/>
    <property type="match status" value="1"/>
</dbReference>
<dbReference type="KEGG" id="prf:PeribacterA2_0782"/>
<dbReference type="Pfam" id="PF00175">
    <property type="entry name" value="NAD_binding_1"/>
    <property type="match status" value="1"/>
</dbReference>
<dbReference type="InterPro" id="IPR019480">
    <property type="entry name" value="Dihydroorotate_DH_Fe-S-bd"/>
</dbReference>
<dbReference type="GO" id="GO:0051537">
    <property type="term" value="F:2 iron, 2 sulfur cluster binding"/>
    <property type="evidence" value="ECO:0007669"/>
    <property type="project" value="UniProtKB-KW"/>
</dbReference>
<dbReference type="InterPro" id="IPR039261">
    <property type="entry name" value="FNR_nucleotide-bd"/>
</dbReference>